<dbReference type="KEGG" id="yrh:AABB31_08370"/>
<reference evidence="2" key="1">
    <citation type="submission" date="2024-04" db="EMBL/GenBank/DDBJ databases">
        <title>Phylogenomic analyses of a clade within the roseobacter group suggest taxonomic reassignments of species of the genera Aestuariivita, Citreicella, Loktanella, Nautella, Pelagibaca, Ruegeria, Thalassobius, Thiobacimonas and Tropicibacter, and the proposal o.</title>
        <authorList>
            <person name="Jeon C.O."/>
        </authorList>
    </citation>
    <scope>NUCLEOTIDE SEQUENCE [LARGE SCALE GENOMIC DNA]</scope>
    <source>
        <strain evidence="2">SS1-5</strain>
    </source>
</reference>
<name>A0AAN0NM49_9RHOB</name>
<dbReference type="EMBL" id="CP151767">
    <property type="protein sequence ID" value="WZU68864.2"/>
    <property type="molecule type" value="Genomic_DNA"/>
</dbReference>
<dbReference type="SUPFAM" id="SSF69279">
    <property type="entry name" value="Phage tail proteins"/>
    <property type="match status" value="1"/>
</dbReference>
<protein>
    <submittedName>
        <fullName evidence="1">Uncharacterized protein</fullName>
    </submittedName>
</protein>
<dbReference type="AlphaFoldDB" id="A0AAN0NM49"/>
<evidence type="ECO:0000313" key="1">
    <source>
        <dbReference type="EMBL" id="WZU68864.2"/>
    </source>
</evidence>
<dbReference type="Proteomes" id="UP001470809">
    <property type="component" value="Chromosome"/>
</dbReference>
<accession>A0AAN0NM49</accession>
<gene>
    <name evidence="1" type="ORF">AABB31_08370</name>
</gene>
<organism evidence="1 2">
    <name type="scientific">Yoonia rhodophyticola</name>
    <dbReference type="NCBI Taxonomy" id="3137370"/>
    <lineage>
        <taxon>Bacteria</taxon>
        <taxon>Pseudomonadati</taxon>
        <taxon>Pseudomonadota</taxon>
        <taxon>Alphaproteobacteria</taxon>
        <taxon>Rhodobacterales</taxon>
        <taxon>Paracoccaceae</taxon>
        <taxon>Yoonia</taxon>
    </lineage>
</organism>
<proteinExistence type="predicted"/>
<evidence type="ECO:0000313" key="2">
    <source>
        <dbReference type="Proteomes" id="UP001470809"/>
    </source>
</evidence>
<dbReference type="RefSeq" id="WP_373635732.1">
    <property type="nucleotide sequence ID" value="NZ_CP151767.2"/>
</dbReference>
<keyword evidence="2" id="KW-1185">Reference proteome</keyword>
<sequence>MTAKVTIGLAFDGASDPVPVRSMRLDRGLAHPVGRANIVLPKGVSAPEPGAIVDISITQGDDSFAVMNGYVAWRGTGQDHTAVSILERAGRMNIPMVAKSYGNTTAGQIISDLCSTADVPTATILPGATIPHMVLRGDATMLDHAKRLARMSGLLLTSQTSGELATVAIALPVPGAPASLDRARQASVDAVAGDEPGDVRVIGAGALGTAGPGASTLPLADPSLIASGPDDAPRTHHIAGIRTLADTTLAQLAAKQRRSARGSGIAITTPLPEDLSPSDVTLLPDENGLPIRLARLEALELGFSAHSGLLAQYRFSDLEAL</sequence>
<reference evidence="1 2" key="2">
    <citation type="submission" date="2024-08" db="EMBL/GenBank/DDBJ databases">
        <title>Phylogenomic analyses of a clade within the roseobacter group suggest taxonomic reassignments of species of the genera Aestuariivita, Citreicella, Loktanella, Nautella, Pelagibaca, Ruegeria, Thalassobius, Thiobacimonas and Tropicibacter, and the proposal o.</title>
        <authorList>
            <person name="Jeon C.O."/>
        </authorList>
    </citation>
    <scope>NUCLEOTIDE SEQUENCE [LARGE SCALE GENOMIC DNA]</scope>
    <source>
        <strain evidence="1 2">SS1-5</strain>
    </source>
</reference>